<dbReference type="SUPFAM" id="SSF50998">
    <property type="entry name" value="Quinoprotein alcohol dehydrogenase-like"/>
    <property type="match status" value="1"/>
</dbReference>
<dbReference type="Pfam" id="PF01447">
    <property type="entry name" value="Peptidase_M4"/>
    <property type="match status" value="1"/>
</dbReference>
<evidence type="ECO:0000256" key="12">
    <source>
        <dbReference type="ARBA" id="ARBA00023273"/>
    </source>
</evidence>
<dbReference type="NCBIfam" id="NF012200">
    <property type="entry name" value="choice_anch_D"/>
    <property type="match status" value="4"/>
</dbReference>
<keyword evidence="12" id="KW-0966">Cell projection</keyword>
<dbReference type="InterPro" id="IPR011096">
    <property type="entry name" value="FTP_domain"/>
</dbReference>
<organism evidence="15 16">
    <name type="scientific">Marinoscillum luteum</name>
    <dbReference type="NCBI Taxonomy" id="861051"/>
    <lineage>
        <taxon>Bacteria</taxon>
        <taxon>Pseudomonadati</taxon>
        <taxon>Bacteroidota</taxon>
        <taxon>Cytophagia</taxon>
        <taxon>Cytophagales</taxon>
        <taxon>Reichenbachiellaceae</taxon>
        <taxon>Marinoscillum</taxon>
    </lineage>
</organism>
<dbReference type="PRINTS" id="PR00730">
    <property type="entry name" value="THERMOLYSIN"/>
</dbReference>
<feature type="signal peptide" evidence="13">
    <location>
        <begin position="1"/>
        <end position="26"/>
    </location>
</feature>
<dbReference type="InterPro" id="IPR001570">
    <property type="entry name" value="Peptidase_M4_C_domain"/>
</dbReference>
<keyword evidence="16" id="KW-1185">Reference proteome</keyword>
<dbReference type="InterPro" id="IPR053879">
    <property type="entry name" value="HYDIN_VesB_CFA65-like_Ig"/>
</dbReference>
<dbReference type="Gene3D" id="3.10.450.490">
    <property type="match status" value="1"/>
</dbReference>
<dbReference type="CDD" id="cd11304">
    <property type="entry name" value="Cadherin_repeat"/>
    <property type="match status" value="6"/>
</dbReference>
<dbReference type="InterPro" id="IPR040853">
    <property type="entry name" value="RapA2_cadherin-like"/>
</dbReference>
<keyword evidence="8" id="KW-0378">Hydrolase</keyword>
<proteinExistence type="inferred from homology"/>
<evidence type="ECO:0000256" key="13">
    <source>
        <dbReference type="SAM" id="SignalP"/>
    </source>
</evidence>
<keyword evidence="7 13" id="KW-0732">Signal</keyword>
<name>A0ABW7N9Z3_9BACT</name>
<feature type="domain" description="Cadherin" evidence="14">
    <location>
        <begin position="3456"/>
        <end position="3556"/>
    </location>
</feature>
<evidence type="ECO:0000259" key="14">
    <source>
        <dbReference type="PROSITE" id="PS50268"/>
    </source>
</evidence>
<dbReference type="PANTHER" id="PTHR33794">
    <property type="entry name" value="BACILLOLYSIN"/>
    <property type="match status" value="1"/>
</dbReference>
<dbReference type="InterPro" id="IPR050728">
    <property type="entry name" value="Zinc_Metalloprotease_M4"/>
</dbReference>
<comment type="subcellular location">
    <subcellularLocation>
        <location evidence="1">Cell projection</location>
        <location evidence="1">Cilium</location>
    </subcellularLocation>
    <subcellularLocation>
        <location evidence="2">Cytoplasm</location>
    </subcellularLocation>
</comment>
<feature type="domain" description="Cadherin" evidence="14">
    <location>
        <begin position="3754"/>
        <end position="3854"/>
    </location>
</feature>
<dbReference type="Gene3D" id="3.10.170.10">
    <property type="match status" value="1"/>
</dbReference>
<evidence type="ECO:0000256" key="2">
    <source>
        <dbReference type="ARBA" id="ARBA00004496"/>
    </source>
</evidence>
<dbReference type="SUPFAM" id="SSF52317">
    <property type="entry name" value="Class I glutamine amidotransferase-like"/>
    <property type="match status" value="3"/>
</dbReference>
<reference evidence="15 16" key="1">
    <citation type="journal article" date="2013" name="Int. J. Syst. Evol. Microbiol.">
        <title>Marinoscillum luteum sp. nov., isolated from marine sediment.</title>
        <authorList>
            <person name="Cha I.T."/>
            <person name="Park S.J."/>
            <person name="Kim S.J."/>
            <person name="Kim J.G."/>
            <person name="Jung M.Y."/>
            <person name="Shin K.S."/>
            <person name="Kwon K.K."/>
            <person name="Yang S.H."/>
            <person name="Seo Y.S."/>
            <person name="Rhee S.K."/>
        </authorList>
    </citation>
    <scope>NUCLEOTIDE SEQUENCE [LARGE SCALE GENOMIC DNA]</scope>
    <source>
        <strain evidence="15 16">KCTC 23939</strain>
    </source>
</reference>
<dbReference type="Pfam" id="PF07504">
    <property type="entry name" value="FTP"/>
    <property type="match status" value="1"/>
</dbReference>
<dbReference type="InterPro" id="IPR027268">
    <property type="entry name" value="Peptidase_M4/M1_CTD_sf"/>
</dbReference>
<keyword evidence="9" id="KW-0862">Zinc</keyword>
<gene>
    <name evidence="15" type="ORF">ACHKAR_09000</name>
</gene>
<evidence type="ECO:0000256" key="9">
    <source>
        <dbReference type="ARBA" id="ARBA00022833"/>
    </source>
</evidence>
<dbReference type="PANTHER" id="PTHR33794:SF1">
    <property type="entry name" value="BACILLOLYSIN"/>
    <property type="match status" value="1"/>
</dbReference>
<keyword evidence="5" id="KW-0645">Protease</keyword>
<evidence type="ECO:0000256" key="6">
    <source>
        <dbReference type="ARBA" id="ARBA00022723"/>
    </source>
</evidence>
<dbReference type="InterPro" id="IPR013856">
    <property type="entry name" value="Peptidase_M4_domain"/>
</dbReference>
<dbReference type="InterPro" id="IPR026444">
    <property type="entry name" value="Secre_tail"/>
</dbReference>
<dbReference type="Gene3D" id="2.60.40.10">
    <property type="entry name" value="Immunoglobulins"/>
    <property type="match status" value="8"/>
</dbReference>
<evidence type="ECO:0000256" key="1">
    <source>
        <dbReference type="ARBA" id="ARBA00004138"/>
    </source>
</evidence>
<dbReference type="SUPFAM" id="SSF55486">
    <property type="entry name" value="Metalloproteases ('zincins'), catalytic domain"/>
    <property type="match status" value="1"/>
</dbReference>
<dbReference type="RefSeq" id="WP_395417123.1">
    <property type="nucleotide sequence ID" value="NZ_JBIPKE010000015.1"/>
</dbReference>
<dbReference type="SMART" id="SM00112">
    <property type="entry name" value="CA"/>
    <property type="match status" value="6"/>
</dbReference>
<dbReference type="Gene3D" id="2.60.40.60">
    <property type="entry name" value="Cadherins"/>
    <property type="match status" value="6"/>
</dbReference>
<feature type="domain" description="Cadherin" evidence="14">
    <location>
        <begin position="3263"/>
        <end position="3361"/>
    </location>
</feature>
<dbReference type="Proteomes" id="UP001610063">
    <property type="component" value="Unassembled WGS sequence"/>
</dbReference>
<evidence type="ECO:0000313" key="16">
    <source>
        <dbReference type="Proteomes" id="UP001610063"/>
    </source>
</evidence>
<dbReference type="CDD" id="cd09597">
    <property type="entry name" value="M4_TLP"/>
    <property type="match status" value="1"/>
</dbReference>
<keyword evidence="6" id="KW-0479">Metal-binding</keyword>
<dbReference type="InterPro" id="IPR023612">
    <property type="entry name" value="Peptidase_M4"/>
</dbReference>
<dbReference type="SUPFAM" id="SSF49313">
    <property type="entry name" value="Cadherin-like"/>
    <property type="match status" value="6"/>
</dbReference>
<sequence length="3935" mass="425330">MNLCSAAHIRFTASFLLLFVATLSHSQRLPEGGNANRKIPKAKEVLLDKAGSPRFIRFEKSLKMDSLPALGMLLGLPEKSTLRLKAKIADHKGEEHFRYVQEYKGLEVLGADYIVHAKGEMAISANGSIERKIVVNTLPTLSGEAALQLALDEVGAEVYMWQNEENERFLKRESKNARASFLPESKLALSRKRYDKAEALNLVYQFDIYAQKPLGRYNVEIDAHTGEVINFYNKIHTATTTGTGLSLYNGVVPIIMDFDGANYFLSDDSTGGGIYTYDLKHGTSYGSATLFSESDNYFDQSNSRAGVSAHYGAAATYAYFLENFGRNSYDDDGAAIRSYVHYSNGYFNAFWDGSRMTYGDGNASASALVSLDIVGHEISHAVTEYSAGLVYSYESGALNESFSDIFGQSIEFATFPETASWNLGDEIYYDGVSMIRSMSNPNAEGQPDTYHGDLWYYGSGDNGGVHYNSGVQNFWYYLLVEGGTGTNDNGYSYQVNGIGLEAAQQIAYRNLTVYLTSTSDYADARIGSEQAALDLYGAGSDEYAAVVAAWNAVGVASSEPLMIVTDSVVFGQVPVGITETIEVVVANQGSGLLVVSDINVDNDVFAVSDTSFSLGELSSKTITFSFTPTETLDTSATFTLYSNIDTVSIFASGSGAEPPTLVISPDSIVDSLYTGGVSETILAIHNSGFSDLEYELSTGLVDDFLGEWLVTYDWFCDGGVSGVVMNFFEDHTFTTSEGANGLWSMDGDSIVWVFESGTRYAGLREGDFMSGLMTSGMYDGCWYADKVTDFNTPIVLAASEWSVEGEQVAAPERTVDPKEGVASAGNSNWLYTSVSEGVVAMGDTAYVAITLDAGGLYGGVYETNLTLMTNDPERQLEEIPVSLFVTGAPDVALSHDTLFFEDAFVNFSDSLNLFISNVGTDDLELDLYFEHEYFSTDSTHLSISPSAGFILPVYFQPDSVGSLSSALLFVTNDFDQDSIYVYLTGWGINPPVFGVSPDSLGAALFTGDSTTLVLTLDNLEGGSDLTWESEWIVELEATELYKAHEHMAHLVPSDGSGNNEGMATAGPIPMESMQALSGNKRILAWTTFVDMDQEYINTINAISQYYSDYQLSTTITTSAAELGNMLDTVDVFLIPEQEDGGSLSYFYDLGVSWSEVIRSFVKGGGTIILCGDHESGEILNASGLMHMAYAANAYGNALTLEDSTHYLTAGVTGHVTGQNATFVVSLSDTLASNLISYSDYAAVAHRRIGRGDVVYIGYDYYAYNDNAARVISNAVAGARGQRAWLTMETESGTIGAGESQDIPVKLNATDLYGGVYRAGITVQSNDPAKQNRTIPVHMEVTGVPVIKVINDSLQFESVYAGYEKELSVTILNQGTDILTVDMAFSDSTFITDTLHVSVGPGEAYDLPVFFQPDTAKSYVQSLWLISNDPNQDSTLVSLSGIGVNPPVMNVSPDSLHEALYTGDSATQILTIDNTVGGSDLIWKAEIHFELEETELFKANQHLIQMSPSDGSGNNQGMSKSGPISMETMSALSGQVNILSWVTYADMDQEYLHTLNAISQYFTDYRLSSTTITSATVLAGMLDTVDVFLIPEQEYASNSYFKNLGASWAEVLTAFAERGGAIILCGNPSAYNIIDGSGLMHMEYFMPVYSEVLTVEDSMHYLTEGISGAVLSQDGTFLMSLADSAVSNIVSYYDHSVVAHKNVGLGDVVYIGYDFFNYDDNAARMIANAVASANRSSWLSLGVAMDTIAGGELQEVPLTFSAKDLYGGQYRASINILSNDPASSELSIPVVMEVTGAPVLSINSDSLPFADTYVGYSDKVSILISNEGTDDLEISLSLLDSVFAIDTAYLLLAPEVSYELAVYFNPDSAGVFEGDLLLATNDLDRDSTFVSLTGTGVNPPVMTVSPDSISAALMTDETVIKTLTVDNTAGGSELVVQFESRIHAQTITKPLTQSRAPSSTHDPTSLSQDFGGYLSDTARVLIIQNSSAWGTDMRYFLQEIFGITAVTVYSQYLSGHDLEPYDLIITTGDQDYEYYETISNNRERFEDYVENGGVIQYQLATQGSNVSLVGGVNIIHGSADNRNTLDAPDHPIGKDLPLVLEGNSANHTYLTDLPEGATVITSTEYSTRPTTAEYSYGSGHVIVTGMTVEYLALSGFNSAPLLGNITSYTLSLSGQKWLKVPEADTIPAGEYRDFEVLLNAKGLYGGLYSGEIDVLSNDPASPVVSVPVGLFVTGIPDMEVDQDTVDFGKTFVGTSNSRPLQIENEGTDTLYVSDVVFDHLSFTVDTTSFYLLPKQTQTLEIIYSPEVVADDTVQMSISSNDPDEVPYIVYLLGQAVHPPIAGVDQDSLSESLLTGLQSTQTLTLENTGGSELEWSLEINDGGAVALTPVGFYGAPSPQVDVPELSSEAGGSHFGSIEGEVLDTLANFTSSSTGIYVKGDTIYTVNYNQARLDKYSLSARQVVESFPLHSSPYGITYAAGLLWIGSYDGLVRAYDSGGSFAGSFSVPFSNYPAIAFNGTHFILTQAIEYNEPFYVVDFDGTILNTYEGINAEVTELAWSNGTVWTLTFNGESNIYPLTISDGAMHINDTIRIPDDDFAYSLAHDEGKLYWNAWNSDALVLKAGKYYQGDWLFAGVNEGVLDAGESTHLALNFNAYGLAGGLYQKEIRLITNDPETPTTRVPVALEVTSAPNIDPLGVTVDFDQVFVGDSAIESMTIANVGVDELIIHSSSIDHSDFSTFSGGLTIPPGGEREFYIKYHPQSSGIVNATLTIVSNDPDEGVITVSLSGEGILPPEISVAPGSLSESLILGEQTSQNLRVENTGSGADLVISLKVSEPEGQVKVETSPVFTSADDQVSKDETSAPDLSQYWRQHTRSPLQNTVQDTDHVDLVNLKKSLNEKFQSITGLISNRYDFSDGVEGTGINDGGGDMYDGGNYLGTNLGSYIPYSNDLITTSNAFGSGEYFTLKKPGLFVLAANLEEVTTFYVSGNLGADGSGSVDGAVIEMDVAGRTFLGFVKRVYNSGDPSINHLIIVEDNGEATHQFSTNTNYDDHSVNGLSNVRSIHYLLFAGTGSRYYDNHTMTSVMSAYLETIQIGPKWLSVDHTQDTITAGGFAEFNVGFASAEMTVGRHQANIEISSNDFASPQIVVPVSLQVSGIPDIMLSSLQINFGEVEVGQTSEHLLTISNLGNDSLLVGSIASNYPDFTVETTELGLAVGEDHSLTVTYTPTTVATHSGTLQILSNDPNESKVLVSLSGTGIPISNTPPELDGFRLSVPENSPVGYLVDVLQGSDSDGDTLSYGIVSGNESLAFELSGDGRLLINDSAMFNYEQNPLFELTIEVSDGEYQDTAQVWIDVTDLNDRPTIETLVFGIPENSPYGYSVGYLVGEDEDGDSLQYEIIGDNQLVFEVFESGILTVKDSSLLNFEIKKSFDLIVVVQDYALSDTAIVTVNLTNVNDRPVAMDQTFEVFENSPAGTVVGNISATDEDGDSLIFEMDSHISSAAFEVSVSGELTVKDPSLIDFEEQEKLYFDVIVTDLFDQTTFRVTVTVLDIEENTPPSFSDQTFEIPENSPKGYEVGQLTAVDQENDSLIFTILNSEESPFELLHSQLLVADSSRLDYEVNTYFELTMTVSDGAESDTALITIYLTDVNENGVPIILDQSFSVLENSPSGHEIGEVVATDADGDALAFSIIRGNSGNPVTLTSMGVLFINDSSLFDFEVSPVFELVVTVSDGLSVDSATVTIHVVDLDETPENHEPVILDQSFSVEENTRSGIVVGTVVATDEDEDVLTYEIISGNSDHTFALDMESGVLSIDDSTALDFEVNRNISFIVQVSDLTSSDIAIVSIQITDQVETGPLGLDSDHELLIYPNPSLDGHVSIENGRPIRSLKLLDTSGKVLVFVQGEGRQEIGLELSDFDRGVYYLIIEDVKSQLIRKLILE</sequence>
<protein>
    <submittedName>
        <fullName evidence="15">Choice-of-anchor D domain-containing protein</fullName>
    </submittedName>
</protein>
<dbReference type="InterPro" id="IPR011047">
    <property type="entry name" value="Quinoprotein_ADH-like_sf"/>
</dbReference>
<accession>A0ABW7N9Z3</accession>
<evidence type="ECO:0000256" key="8">
    <source>
        <dbReference type="ARBA" id="ARBA00022801"/>
    </source>
</evidence>
<evidence type="ECO:0000256" key="7">
    <source>
        <dbReference type="ARBA" id="ARBA00022729"/>
    </source>
</evidence>
<evidence type="ECO:0000256" key="4">
    <source>
        <dbReference type="ARBA" id="ARBA00022490"/>
    </source>
</evidence>
<feature type="domain" description="Cadherin" evidence="14">
    <location>
        <begin position="3652"/>
        <end position="3755"/>
    </location>
</feature>
<comment type="caution">
    <text evidence="15">The sequence shown here is derived from an EMBL/GenBank/DDBJ whole genome shotgun (WGS) entry which is preliminary data.</text>
</comment>
<dbReference type="NCBIfam" id="TIGR04183">
    <property type="entry name" value="Por_Secre_tail"/>
    <property type="match status" value="1"/>
</dbReference>
<comment type="similarity">
    <text evidence="3">Belongs to the peptidase M4 family.</text>
</comment>
<dbReference type="InterPro" id="IPR013783">
    <property type="entry name" value="Ig-like_fold"/>
</dbReference>
<evidence type="ECO:0000256" key="10">
    <source>
        <dbReference type="ARBA" id="ARBA00023049"/>
    </source>
</evidence>
<evidence type="ECO:0000256" key="3">
    <source>
        <dbReference type="ARBA" id="ARBA00009388"/>
    </source>
</evidence>
<dbReference type="Pfam" id="PF02868">
    <property type="entry name" value="Peptidase_M4_C"/>
    <property type="match status" value="1"/>
</dbReference>
<dbReference type="Pfam" id="PF22544">
    <property type="entry name" value="HYDIN_VesB_CFA65-like_Ig"/>
    <property type="match status" value="5"/>
</dbReference>
<keyword evidence="4" id="KW-0963">Cytoplasm</keyword>
<dbReference type="Pfam" id="PF17803">
    <property type="entry name" value="Cadherin_4"/>
    <property type="match status" value="1"/>
</dbReference>
<evidence type="ECO:0000256" key="11">
    <source>
        <dbReference type="ARBA" id="ARBA00023069"/>
    </source>
</evidence>
<dbReference type="PRINTS" id="PR00205">
    <property type="entry name" value="CADHERIN"/>
</dbReference>
<dbReference type="InterPro" id="IPR002126">
    <property type="entry name" value="Cadherin-like_dom"/>
</dbReference>
<feature type="chain" id="PRO_5045656043" evidence="13">
    <location>
        <begin position="27"/>
        <end position="3935"/>
    </location>
</feature>
<feature type="domain" description="Cadherin" evidence="14">
    <location>
        <begin position="3360"/>
        <end position="3457"/>
    </location>
</feature>
<dbReference type="Gene3D" id="1.10.390.10">
    <property type="entry name" value="Neutral Protease Domain 2"/>
    <property type="match status" value="1"/>
</dbReference>
<dbReference type="PROSITE" id="PS50268">
    <property type="entry name" value="CADHERIN_2"/>
    <property type="match status" value="6"/>
</dbReference>
<dbReference type="EMBL" id="JBIPKE010000015">
    <property type="protein sequence ID" value="MFH6983574.1"/>
    <property type="molecule type" value="Genomic_DNA"/>
</dbReference>
<evidence type="ECO:0000313" key="15">
    <source>
        <dbReference type="EMBL" id="MFH6983574.1"/>
    </source>
</evidence>
<dbReference type="Pfam" id="PF18962">
    <property type="entry name" value="Por_Secre_tail"/>
    <property type="match status" value="1"/>
</dbReference>
<keyword evidence="10" id="KW-0482">Metalloprotease</keyword>
<keyword evidence="11" id="KW-0969">Cilium</keyword>
<dbReference type="InterPro" id="IPR029062">
    <property type="entry name" value="Class_I_gatase-like"/>
</dbReference>
<evidence type="ECO:0000256" key="5">
    <source>
        <dbReference type="ARBA" id="ARBA00022670"/>
    </source>
</evidence>
<dbReference type="Pfam" id="PF00028">
    <property type="entry name" value="Cadherin"/>
    <property type="match status" value="2"/>
</dbReference>
<dbReference type="InterPro" id="IPR015919">
    <property type="entry name" value="Cadherin-like_sf"/>
</dbReference>
<feature type="domain" description="Cadherin" evidence="14">
    <location>
        <begin position="3555"/>
        <end position="3653"/>
    </location>
</feature>